<sequence>MTRVRRGGDSLAAIGGVPGPRWSPAMRPYDGRDGAPGGQR</sequence>
<accession>A0A1C5H5S0</accession>
<keyword evidence="3" id="KW-1185">Reference proteome</keyword>
<evidence type="ECO:0000313" key="2">
    <source>
        <dbReference type="EMBL" id="SCG41253.1"/>
    </source>
</evidence>
<feature type="region of interest" description="Disordered" evidence="1">
    <location>
        <begin position="1"/>
        <end position="40"/>
    </location>
</feature>
<organism evidence="2 3">
    <name type="scientific">Micromonospora echinaurantiaca</name>
    <dbReference type="NCBI Taxonomy" id="47857"/>
    <lineage>
        <taxon>Bacteria</taxon>
        <taxon>Bacillati</taxon>
        <taxon>Actinomycetota</taxon>
        <taxon>Actinomycetes</taxon>
        <taxon>Micromonosporales</taxon>
        <taxon>Micromonosporaceae</taxon>
        <taxon>Micromonospora</taxon>
    </lineage>
</organism>
<proteinExistence type="predicted"/>
<evidence type="ECO:0000256" key="1">
    <source>
        <dbReference type="SAM" id="MobiDB-lite"/>
    </source>
</evidence>
<evidence type="ECO:0000313" key="3">
    <source>
        <dbReference type="Proteomes" id="UP000198217"/>
    </source>
</evidence>
<dbReference type="AlphaFoldDB" id="A0A1C5H5S0"/>
<dbReference type="EMBL" id="LT607750">
    <property type="protein sequence ID" value="SCG41253.1"/>
    <property type="molecule type" value="Genomic_DNA"/>
</dbReference>
<dbReference type="Proteomes" id="UP000198217">
    <property type="component" value="Chromosome I"/>
</dbReference>
<gene>
    <name evidence="2" type="ORF">GA0070609_1002</name>
</gene>
<reference evidence="2 3" key="1">
    <citation type="submission" date="2016-06" db="EMBL/GenBank/DDBJ databases">
        <authorList>
            <person name="Kjaerup R.B."/>
            <person name="Dalgaard T.S."/>
            <person name="Juul-Madsen H.R."/>
        </authorList>
    </citation>
    <scope>NUCLEOTIDE SEQUENCE [LARGE SCALE GENOMIC DNA]</scope>
    <source>
        <strain evidence="2 3">DSM 43904</strain>
    </source>
</reference>
<protein>
    <submittedName>
        <fullName evidence="2">Uncharacterized protein</fullName>
    </submittedName>
</protein>
<name>A0A1C5H5S0_9ACTN</name>